<evidence type="ECO:0000259" key="2">
    <source>
        <dbReference type="Pfam" id="PF08237"/>
    </source>
</evidence>
<organism evidence="3 4">
    <name type="scientific">Tsukamurella soli</name>
    <dbReference type="NCBI Taxonomy" id="644556"/>
    <lineage>
        <taxon>Bacteria</taxon>
        <taxon>Bacillati</taxon>
        <taxon>Actinomycetota</taxon>
        <taxon>Actinomycetes</taxon>
        <taxon>Mycobacteriales</taxon>
        <taxon>Tsukamurellaceae</taxon>
        <taxon>Tsukamurella</taxon>
    </lineage>
</organism>
<reference evidence="4" key="1">
    <citation type="journal article" date="2019" name="Int. J. Syst. Evol. Microbiol.">
        <title>The Global Catalogue of Microorganisms (GCM) 10K type strain sequencing project: providing services to taxonomists for standard genome sequencing and annotation.</title>
        <authorList>
            <consortium name="The Broad Institute Genomics Platform"/>
            <consortium name="The Broad Institute Genome Sequencing Center for Infectious Disease"/>
            <person name="Wu L."/>
            <person name="Ma J."/>
        </authorList>
    </citation>
    <scope>NUCLEOTIDE SEQUENCE [LARGE SCALE GENOMIC DNA]</scope>
    <source>
        <strain evidence="4">JCM 17688</strain>
    </source>
</reference>
<dbReference type="InterPro" id="IPR029058">
    <property type="entry name" value="AB_hydrolase_fold"/>
</dbReference>
<comment type="caution">
    <text evidence="3">The sequence shown here is derived from an EMBL/GenBank/DDBJ whole genome shotgun (WGS) entry which is preliminary data.</text>
</comment>
<keyword evidence="4" id="KW-1185">Reference proteome</keyword>
<accession>A0ABP8K1D1</accession>
<proteinExistence type="predicted"/>
<dbReference type="SUPFAM" id="SSF53474">
    <property type="entry name" value="alpha/beta-Hydrolases"/>
    <property type="match status" value="1"/>
</dbReference>
<dbReference type="Gene3D" id="3.40.50.1820">
    <property type="entry name" value="alpha/beta hydrolase"/>
    <property type="match status" value="1"/>
</dbReference>
<evidence type="ECO:0000256" key="1">
    <source>
        <dbReference type="SAM" id="SignalP"/>
    </source>
</evidence>
<sequence length="239" mass="25356">MRTYRSWAVVIWIAVWAALAAQPSYAAVPHRGYVQAPSTATTVLTLEPLDLGTDSLTNLMATVLQGFATAAGRVQQRVAESSNLTWAGLQADAAALNTALTATPGPKVVLGWSRGAQVASVWLQTYAGTAGAPSPSQLSFILLGNPQRRLGGRPGGETLDGVALQPTPDTTAYTVLDISRRWDGWSNWDDWPAMSSADQGRLILGMWVDHANYSNVGVADPTNQTRATVGNTTYVVTTS</sequence>
<protein>
    <recommendedName>
        <fullName evidence="2">PE-PPE domain-containing protein</fullName>
    </recommendedName>
</protein>
<dbReference type="RefSeq" id="WP_344998524.1">
    <property type="nucleotide sequence ID" value="NZ_BAABFR010000066.1"/>
</dbReference>
<dbReference type="EMBL" id="BAABFR010000066">
    <property type="protein sequence ID" value="GAA4399045.1"/>
    <property type="molecule type" value="Genomic_DNA"/>
</dbReference>
<feature type="domain" description="PE-PPE" evidence="2">
    <location>
        <begin position="92"/>
        <end position="235"/>
    </location>
</feature>
<feature type="chain" id="PRO_5046535261" description="PE-PPE domain-containing protein" evidence="1">
    <location>
        <begin position="27"/>
        <end position="239"/>
    </location>
</feature>
<dbReference type="Pfam" id="PF08237">
    <property type="entry name" value="PE-PPE"/>
    <property type="match status" value="1"/>
</dbReference>
<dbReference type="InterPro" id="IPR013228">
    <property type="entry name" value="PE-PPE_C"/>
</dbReference>
<gene>
    <name evidence="3" type="ORF">GCM10023147_35920</name>
</gene>
<dbReference type="Proteomes" id="UP001500635">
    <property type="component" value="Unassembled WGS sequence"/>
</dbReference>
<evidence type="ECO:0000313" key="4">
    <source>
        <dbReference type="Proteomes" id="UP001500635"/>
    </source>
</evidence>
<evidence type="ECO:0000313" key="3">
    <source>
        <dbReference type="EMBL" id="GAA4399045.1"/>
    </source>
</evidence>
<feature type="signal peptide" evidence="1">
    <location>
        <begin position="1"/>
        <end position="26"/>
    </location>
</feature>
<name>A0ABP8K1D1_9ACTN</name>
<keyword evidence="1" id="KW-0732">Signal</keyword>